<feature type="region of interest" description="Disordered" evidence="1">
    <location>
        <begin position="134"/>
        <end position="165"/>
    </location>
</feature>
<sequence length="466" mass="51745">MAIHRGIQSVIFYYLSCAPCTGYGYRKRLRKEAERGRADKRVLQTEQPDFYRQPSPYATNPYWQEEVAMGPGPPPRRKGKKGVQKSQRNTGTQSANGSHADSSAHSPGQMEGVHGVDEEDPNWNFRRYQREDEALWGMRPPPQARTRPVRNQSTGGSSIGLAGLSQADNVQASTDSWYTVRNPPLNDLHPPVVSLLSSNPEDSRWMLQPPPSAKVMEGKEPANRSRSDSGGSSRSRLRGAEPALGKKVSKKLLEDKIRRGQTPEMPSLSRDNSHNTPKGQPHDRDPNMSFAEEDTWKKRRAGTLQASEDSAQSTQTVVHNPSAAAKVEPNSDAASLLRLETAAQLHPQQQLLFNGSLPTSGSLPKENTSPHSSRQCSQPPSSSEDSTPERDVLLDKRPALALTDSSLNVLQARIQLPPTSDAREERGRKNVPEFDSWYAKTDFRFPSPDEVGGMKRDVRSRWSMDI</sequence>
<dbReference type="EMBL" id="NAJN01001786">
    <property type="protein sequence ID" value="TKA61216.1"/>
    <property type="molecule type" value="Genomic_DNA"/>
</dbReference>
<accession>A0A4U0WGJ2</accession>
<feature type="region of interest" description="Disordered" evidence="1">
    <location>
        <begin position="181"/>
        <end position="331"/>
    </location>
</feature>
<feature type="region of interest" description="Disordered" evidence="1">
    <location>
        <begin position="353"/>
        <end position="398"/>
    </location>
</feature>
<keyword evidence="3" id="KW-1185">Reference proteome</keyword>
<feature type="region of interest" description="Disordered" evidence="1">
    <location>
        <begin position="33"/>
        <end position="122"/>
    </location>
</feature>
<evidence type="ECO:0000313" key="3">
    <source>
        <dbReference type="Proteomes" id="UP000308768"/>
    </source>
</evidence>
<feature type="compositionally biased region" description="Polar residues" evidence="1">
    <location>
        <begin position="84"/>
        <end position="106"/>
    </location>
</feature>
<reference evidence="2 3" key="1">
    <citation type="submission" date="2017-03" db="EMBL/GenBank/DDBJ databases">
        <title>Genomes of endolithic fungi from Antarctica.</title>
        <authorList>
            <person name="Coleine C."/>
            <person name="Masonjones S."/>
            <person name="Stajich J.E."/>
        </authorList>
    </citation>
    <scope>NUCLEOTIDE SEQUENCE [LARGE SCALE GENOMIC DNA]</scope>
    <source>
        <strain evidence="2 3">CCFEE 5187</strain>
    </source>
</reference>
<dbReference type="Proteomes" id="UP000308768">
    <property type="component" value="Unassembled WGS sequence"/>
</dbReference>
<dbReference type="AlphaFoldDB" id="A0A4U0WGJ2"/>
<feature type="compositionally biased region" description="Low complexity" evidence="1">
    <location>
        <begin position="369"/>
        <end position="383"/>
    </location>
</feature>
<comment type="caution">
    <text evidence="2">The sequence shown here is derived from an EMBL/GenBank/DDBJ whole genome shotgun (WGS) entry which is preliminary data.</text>
</comment>
<proteinExistence type="predicted"/>
<feature type="compositionally biased region" description="Basic and acidic residues" evidence="1">
    <location>
        <begin position="216"/>
        <end position="227"/>
    </location>
</feature>
<protein>
    <submittedName>
        <fullName evidence="2">Uncharacterized protein</fullName>
    </submittedName>
</protein>
<feature type="compositionally biased region" description="Basic and acidic residues" evidence="1">
    <location>
        <begin position="33"/>
        <end position="43"/>
    </location>
</feature>
<dbReference type="OrthoDB" id="506431at2759"/>
<evidence type="ECO:0000313" key="2">
    <source>
        <dbReference type="EMBL" id="TKA61216.1"/>
    </source>
</evidence>
<gene>
    <name evidence="2" type="ORF">B0A49_10462</name>
</gene>
<feature type="compositionally biased region" description="Polar residues" evidence="1">
    <location>
        <begin position="304"/>
        <end position="319"/>
    </location>
</feature>
<feature type="compositionally biased region" description="Polar residues" evidence="1">
    <location>
        <begin position="353"/>
        <end position="367"/>
    </location>
</feature>
<name>A0A4U0WGJ2_9PEZI</name>
<evidence type="ECO:0000256" key="1">
    <source>
        <dbReference type="SAM" id="MobiDB-lite"/>
    </source>
</evidence>
<organism evidence="2 3">
    <name type="scientific">Cryomyces minteri</name>
    <dbReference type="NCBI Taxonomy" id="331657"/>
    <lineage>
        <taxon>Eukaryota</taxon>
        <taxon>Fungi</taxon>
        <taxon>Dikarya</taxon>
        <taxon>Ascomycota</taxon>
        <taxon>Pezizomycotina</taxon>
        <taxon>Dothideomycetes</taxon>
        <taxon>Dothideomycetes incertae sedis</taxon>
        <taxon>Cryomyces</taxon>
    </lineage>
</organism>
<feature type="compositionally biased region" description="Basic and acidic residues" evidence="1">
    <location>
        <begin position="387"/>
        <end position="398"/>
    </location>
</feature>